<keyword evidence="6" id="KW-1185">Reference proteome</keyword>
<name>A0ABZ0TDZ6_9SPHI</name>
<dbReference type="Pfam" id="PF01048">
    <property type="entry name" value="PNP_UDP_1"/>
    <property type="match status" value="1"/>
</dbReference>
<dbReference type="InterPro" id="IPR035994">
    <property type="entry name" value="Nucleoside_phosphorylase_sf"/>
</dbReference>
<evidence type="ECO:0000313" key="6">
    <source>
        <dbReference type="Proteomes" id="UP001324380"/>
    </source>
</evidence>
<organism evidence="5 6">
    <name type="scientific">Mucilaginibacter sabulilitoris</name>
    <dbReference type="NCBI Taxonomy" id="1173583"/>
    <lineage>
        <taxon>Bacteria</taxon>
        <taxon>Pseudomonadati</taxon>
        <taxon>Bacteroidota</taxon>
        <taxon>Sphingobacteriia</taxon>
        <taxon>Sphingobacteriales</taxon>
        <taxon>Sphingobacteriaceae</taxon>
        <taxon>Mucilaginibacter</taxon>
    </lineage>
</organism>
<reference evidence="5 6" key="1">
    <citation type="submission" date="2023-11" db="EMBL/GenBank/DDBJ databases">
        <title>Analysis of the Genomes of Mucilaginibacter gossypii cycad 4 and M. sabulilitoris SNA2: microbes with the potential for plant growth promotion.</title>
        <authorList>
            <person name="Hirsch A.M."/>
            <person name="Humm E."/>
            <person name="Rubbi M."/>
            <person name="Del Vecchio G."/>
            <person name="Ha S.M."/>
            <person name="Pellegrini M."/>
            <person name="Gunsalus R.P."/>
        </authorList>
    </citation>
    <scope>NUCLEOTIDE SEQUENCE [LARGE SCALE GENOMIC DNA]</scope>
    <source>
        <strain evidence="5 6">SNA2</strain>
    </source>
</reference>
<dbReference type="EMBL" id="CP139558">
    <property type="protein sequence ID" value="WPU91424.1"/>
    <property type="molecule type" value="Genomic_DNA"/>
</dbReference>
<evidence type="ECO:0000259" key="4">
    <source>
        <dbReference type="Pfam" id="PF01048"/>
    </source>
</evidence>
<gene>
    <name evidence="5" type="ORF">SNE25_19080</name>
</gene>
<evidence type="ECO:0000256" key="3">
    <source>
        <dbReference type="ARBA" id="ARBA00048447"/>
    </source>
</evidence>
<feature type="domain" description="Nucleoside phosphorylase" evidence="4">
    <location>
        <begin position="30"/>
        <end position="261"/>
    </location>
</feature>
<proteinExistence type="predicted"/>
<dbReference type="InterPro" id="IPR000845">
    <property type="entry name" value="Nucleoside_phosphorylase_d"/>
</dbReference>
<dbReference type="Gene3D" id="3.40.50.1580">
    <property type="entry name" value="Nucleoside phosphorylase domain"/>
    <property type="match status" value="1"/>
</dbReference>
<dbReference type="PANTHER" id="PTHR43691:SF11">
    <property type="entry name" value="FI09636P-RELATED"/>
    <property type="match status" value="1"/>
</dbReference>
<dbReference type="EC" id="2.4.2.3" evidence="1"/>
<accession>A0ABZ0TDZ6</accession>
<evidence type="ECO:0000256" key="2">
    <source>
        <dbReference type="ARBA" id="ARBA00021980"/>
    </source>
</evidence>
<protein>
    <recommendedName>
        <fullName evidence="2">Uridine phosphorylase</fullName>
        <ecNumber evidence="1">2.4.2.3</ecNumber>
    </recommendedName>
</protein>
<evidence type="ECO:0000313" key="5">
    <source>
        <dbReference type="EMBL" id="WPU91424.1"/>
    </source>
</evidence>
<dbReference type="RefSeq" id="WP_321560590.1">
    <property type="nucleotide sequence ID" value="NZ_CP139558.1"/>
</dbReference>
<comment type="catalytic activity">
    <reaction evidence="3">
        <text>uridine + phosphate = alpha-D-ribose 1-phosphate + uracil</text>
        <dbReference type="Rhea" id="RHEA:24388"/>
        <dbReference type="ChEBI" id="CHEBI:16704"/>
        <dbReference type="ChEBI" id="CHEBI:17568"/>
        <dbReference type="ChEBI" id="CHEBI:43474"/>
        <dbReference type="ChEBI" id="CHEBI:57720"/>
        <dbReference type="EC" id="2.4.2.3"/>
    </reaction>
</comment>
<dbReference type="Proteomes" id="UP001324380">
    <property type="component" value="Chromosome"/>
</dbReference>
<dbReference type="CDD" id="cd00436">
    <property type="entry name" value="UP_TbUP-like"/>
    <property type="match status" value="1"/>
</dbReference>
<dbReference type="PANTHER" id="PTHR43691">
    <property type="entry name" value="URIDINE PHOSPHORYLASE"/>
    <property type="match status" value="1"/>
</dbReference>
<dbReference type="SUPFAM" id="SSF53167">
    <property type="entry name" value="Purine and uridine phosphorylases"/>
    <property type="match status" value="1"/>
</dbReference>
<sequence length="292" mass="32067">MERISETDLILNEDGSLYHLNLFPDDISDLVILVGDPDRVARVSRFFDIIEVKKGKREFITHTGRIGKQRITVISTGIGTDNIDIVLNELDALVNIDLDTRLARSNFQSIDIIRIGTSGALQPDIPVDSLLISSAAFGLDTLMYFYEQTLTLAEEELLQQFCSIIPDGYQLNPYLASAGDKLIKQFGTMAPQGLTITAPGFYSPQGRQVRAKSSVPQLLLIVSDFQSSRGKITNLEMETAGIYGLASALGHNALSFNVILANRSTNKFSKNPGAIMDDCIQSILTKITETYG</sequence>
<evidence type="ECO:0000256" key="1">
    <source>
        <dbReference type="ARBA" id="ARBA00011888"/>
    </source>
</evidence>